<keyword evidence="12" id="KW-1185">Reference proteome</keyword>
<dbReference type="GO" id="GO:0008984">
    <property type="term" value="F:protein-glutamate methylesterase activity"/>
    <property type="evidence" value="ECO:0007669"/>
    <property type="project" value="UniProtKB-EC"/>
</dbReference>
<feature type="compositionally biased region" description="Low complexity" evidence="8">
    <location>
        <begin position="345"/>
        <end position="364"/>
    </location>
</feature>
<dbReference type="PANTHER" id="PTHR42872">
    <property type="entry name" value="PROTEIN-GLUTAMATE METHYLESTERASE/PROTEIN-GLUTAMINE GLUTAMINASE"/>
    <property type="match status" value="1"/>
</dbReference>
<keyword evidence="3 5" id="KW-0378">Hydrolase</keyword>
<dbReference type="SMART" id="SM00448">
    <property type="entry name" value="REC"/>
    <property type="match status" value="1"/>
</dbReference>
<dbReference type="PROSITE" id="PS50122">
    <property type="entry name" value="CHEB"/>
    <property type="match status" value="1"/>
</dbReference>
<dbReference type="Gene3D" id="3.40.50.180">
    <property type="entry name" value="Methylesterase CheB, C-terminal domain"/>
    <property type="match status" value="1"/>
</dbReference>
<dbReference type="InterPro" id="IPR011006">
    <property type="entry name" value="CheY-like_superfamily"/>
</dbReference>
<evidence type="ECO:0000256" key="4">
    <source>
        <dbReference type="ARBA" id="ARBA00048267"/>
    </source>
</evidence>
<comment type="catalytic activity">
    <reaction evidence="4 5">
        <text>[protein]-L-glutamate 5-O-methyl ester + H2O = L-glutamyl-[protein] + methanol + H(+)</text>
        <dbReference type="Rhea" id="RHEA:23236"/>
        <dbReference type="Rhea" id="RHEA-COMP:10208"/>
        <dbReference type="Rhea" id="RHEA-COMP:10311"/>
        <dbReference type="ChEBI" id="CHEBI:15377"/>
        <dbReference type="ChEBI" id="CHEBI:15378"/>
        <dbReference type="ChEBI" id="CHEBI:17790"/>
        <dbReference type="ChEBI" id="CHEBI:29973"/>
        <dbReference type="ChEBI" id="CHEBI:82795"/>
        <dbReference type="EC" id="3.1.1.61"/>
    </reaction>
</comment>
<keyword evidence="2 5" id="KW-0145">Chemotaxis</keyword>
<dbReference type="NCBIfam" id="NF001965">
    <property type="entry name" value="PRK00742.1"/>
    <property type="match status" value="1"/>
</dbReference>
<dbReference type="CDD" id="cd16432">
    <property type="entry name" value="CheB_Rec"/>
    <property type="match status" value="1"/>
</dbReference>
<evidence type="ECO:0000256" key="5">
    <source>
        <dbReference type="HAMAP-Rule" id="MF_00099"/>
    </source>
</evidence>
<protein>
    <recommendedName>
        <fullName evidence="5">Protein-glutamate methylesterase/protein-glutamine glutaminase</fullName>
        <ecNumber evidence="5">3.1.1.61</ecNumber>
        <ecNumber evidence="5">3.5.1.44</ecNumber>
    </recommendedName>
</protein>
<keyword evidence="5 7" id="KW-0597">Phosphoprotein</keyword>
<dbReference type="EMBL" id="JBHSNM010000001">
    <property type="protein sequence ID" value="MFC5568942.1"/>
    <property type="molecule type" value="Genomic_DNA"/>
</dbReference>
<feature type="domain" description="CheB-type methylesterase" evidence="10">
    <location>
        <begin position="156"/>
        <end position="348"/>
    </location>
</feature>
<dbReference type="CDD" id="cd17541">
    <property type="entry name" value="REC_CheB-like"/>
    <property type="match status" value="1"/>
</dbReference>
<dbReference type="InterPro" id="IPR001789">
    <property type="entry name" value="Sig_transdc_resp-reg_receiver"/>
</dbReference>
<dbReference type="PANTHER" id="PTHR42872:SF6">
    <property type="entry name" value="PROTEIN-GLUTAMATE METHYLESTERASE_PROTEIN-GLUTAMINE GLUTAMINASE"/>
    <property type="match status" value="1"/>
</dbReference>
<gene>
    <name evidence="5" type="primary">cheB</name>
    <name evidence="11" type="ORF">ACFPN1_02545</name>
</gene>
<dbReference type="RefSeq" id="WP_386752704.1">
    <property type="nucleotide sequence ID" value="NZ_JBHSNM010000001.1"/>
</dbReference>
<name>A0ABW0SIW2_9GAMM</name>
<dbReference type="Gene3D" id="3.40.50.2300">
    <property type="match status" value="1"/>
</dbReference>
<feature type="active site" evidence="5 6">
    <location>
        <position position="194"/>
    </location>
</feature>
<feature type="modified residue" description="4-aspartylphosphate" evidence="5 7">
    <location>
        <position position="58"/>
    </location>
</feature>
<evidence type="ECO:0000259" key="9">
    <source>
        <dbReference type="PROSITE" id="PS50110"/>
    </source>
</evidence>
<evidence type="ECO:0000313" key="11">
    <source>
        <dbReference type="EMBL" id="MFC5568942.1"/>
    </source>
</evidence>
<evidence type="ECO:0000256" key="6">
    <source>
        <dbReference type="PROSITE-ProRule" id="PRU00050"/>
    </source>
</evidence>
<dbReference type="InterPro" id="IPR035909">
    <property type="entry name" value="CheB_C"/>
</dbReference>
<comment type="subcellular location">
    <subcellularLocation>
        <location evidence="5">Cytoplasm</location>
    </subcellularLocation>
</comment>
<dbReference type="EC" id="3.1.1.61" evidence="5"/>
<comment type="similarity">
    <text evidence="5">Belongs to the CheB family.</text>
</comment>
<comment type="PTM">
    <text evidence="5">Phosphorylated by CheA. Phosphorylation of the N-terminal regulatory domain activates the methylesterase activity.</text>
</comment>
<dbReference type="InterPro" id="IPR008248">
    <property type="entry name" value="CheB-like"/>
</dbReference>
<feature type="domain" description="Response regulatory" evidence="9">
    <location>
        <begin position="7"/>
        <end position="124"/>
    </location>
</feature>
<comment type="caution">
    <text evidence="11">The sequence shown here is derived from an EMBL/GenBank/DDBJ whole genome shotgun (WGS) entry which is preliminary data.</text>
</comment>
<reference evidence="12" key="1">
    <citation type="journal article" date="2019" name="Int. J. Syst. Evol. Microbiol.">
        <title>The Global Catalogue of Microorganisms (GCM) 10K type strain sequencing project: providing services to taxonomists for standard genome sequencing and annotation.</title>
        <authorList>
            <consortium name="The Broad Institute Genomics Platform"/>
            <consortium name="The Broad Institute Genome Sequencing Center for Infectious Disease"/>
            <person name="Wu L."/>
            <person name="Ma J."/>
        </authorList>
    </citation>
    <scope>NUCLEOTIDE SEQUENCE [LARGE SCALE GENOMIC DNA]</scope>
    <source>
        <strain evidence="12">KACC 11407</strain>
    </source>
</reference>
<dbReference type="PIRSF" id="PIRSF000876">
    <property type="entry name" value="RR_chemtxs_CheB"/>
    <property type="match status" value="1"/>
</dbReference>
<evidence type="ECO:0000256" key="7">
    <source>
        <dbReference type="PROSITE-ProRule" id="PRU00169"/>
    </source>
</evidence>
<dbReference type="InterPro" id="IPR000673">
    <property type="entry name" value="Sig_transdc_resp-reg_Me-estase"/>
</dbReference>
<evidence type="ECO:0000313" key="12">
    <source>
        <dbReference type="Proteomes" id="UP001596036"/>
    </source>
</evidence>
<accession>A0ABW0SIW2</accession>
<evidence type="ECO:0000259" key="10">
    <source>
        <dbReference type="PROSITE" id="PS50122"/>
    </source>
</evidence>
<dbReference type="Pfam" id="PF01339">
    <property type="entry name" value="CheB_methylest"/>
    <property type="match status" value="1"/>
</dbReference>
<dbReference type="Pfam" id="PF00072">
    <property type="entry name" value="Response_reg"/>
    <property type="match status" value="1"/>
</dbReference>
<evidence type="ECO:0000256" key="1">
    <source>
        <dbReference type="ARBA" id="ARBA00022490"/>
    </source>
</evidence>
<dbReference type="HAMAP" id="MF_00099">
    <property type="entry name" value="CheB_chemtxs"/>
    <property type="match status" value="1"/>
</dbReference>
<evidence type="ECO:0000256" key="8">
    <source>
        <dbReference type="SAM" id="MobiDB-lite"/>
    </source>
</evidence>
<keyword evidence="1 5" id="KW-0963">Cytoplasm</keyword>
<proteinExistence type="inferred from homology"/>
<feature type="active site" evidence="5 6">
    <location>
        <position position="168"/>
    </location>
</feature>
<comment type="function">
    <text evidence="5">Involved in chemotaxis. Part of a chemotaxis signal transduction system that modulates chemotaxis in response to various stimuli. Catalyzes the demethylation of specific methylglutamate residues introduced into the chemoreceptors (methyl-accepting chemotaxis proteins or MCP) by CheR. Also mediates the irreversible deamidation of specific glutamine residues to glutamic acid.</text>
</comment>
<comment type="domain">
    <text evidence="5">Contains a C-terminal catalytic domain, and an N-terminal region which modulates catalytic activity.</text>
</comment>
<organism evidence="11 12">
    <name type="scientific">Lysobacter yangpyeongensis</name>
    <dbReference type="NCBI Taxonomy" id="346182"/>
    <lineage>
        <taxon>Bacteria</taxon>
        <taxon>Pseudomonadati</taxon>
        <taxon>Pseudomonadota</taxon>
        <taxon>Gammaproteobacteria</taxon>
        <taxon>Lysobacterales</taxon>
        <taxon>Lysobacteraceae</taxon>
        <taxon>Lysobacter</taxon>
    </lineage>
</organism>
<feature type="region of interest" description="Disordered" evidence="8">
    <location>
        <begin position="345"/>
        <end position="370"/>
    </location>
</feature>
<dbReference type="SUPFAM" id="SSF52172">
    <property type="entry name" value="CheY-like"/>
    <property type="match status" value="1"/>
</dbReference>
<dbReference type="NCBIfam" id="NF009206">
    <property type="entry name" value="PRK12555.1"/>
    <property type="match status" value="1"/>
</dbReference>
<evidence type="ECO:0000256" key="2">
    <source>
        <dbReference type="ARBA" id="ARBA00022500"/>
    </source>
</evidence>
<dbReference type="EC" id="3.5.1.44" evidence="5"/>
<dbReference type="Proteomes" id="UP001596036">
    <property type="component" value="Unassembled WGS sequence"/>
</dbReference>
<comment type="catalytic activity">
    <reaction evidence="5">
        <text>L-glutaminyl-[protein] + H2O = L-glutamyl-[protein] + NH4(+)</text>
        <dbReference type="Rhea" id="RHEA:16441"/>
        <dbReference type="Rhea" id="RHEA-COMP:10207"/>
        <dbReference type="Rhea" id="RHEA-COMP:10208"/>
        <dbReference type="ChEBI" id="CHEBI:15377"/>
        <dbReference type="ChEBI" id="CHEBI:28938"/>
        <dbReference type="ChEBI" id="CHEBI:29973"/>
        <dbReference type="ChEBI" id="CHEBI:30011"/>
        <dbReference type="EC" id="3.5.1.44"/>
    </reaction>
</comment>
<sequence>MAGKRVRVLVIDDSALIRKLMTEILGADPGIEVVGTASDPFIARDRIKQLDPDVLTLDVEMPRMDGLTFLGNLMRLRPMPVVMVSTLTMAGAQVTLDALALGAVDFVAKPQLDVARGLGDYAAALVAKVKQAAHARVSVRRPTAVAPGEYSGPVGYRTTDRLLAIGASAGGTEAIREVLARMPADAPATVIAQHIPAAFSGAFAERLNKHSRMTVLEAREDQPLLVGHAYVAPGGRHLRVVRSGARWHAQLCDDDPVRGHRPSVDVLFDSVARHAGGNASAALLTGMGDDGARGLLGLRKAGAHTIAQDKATSVVWGMPGAAVALGAAADVLPLDEIADRLLASASAPRPSAAKAPAPAAVIASDRSPRD</sequence>
<feature type="active site" evidence="5 6">
    <location>
        <position position="290"/>
    </location>
</feature>
<dbReference type="SUPFAM" id="SSF52738">
    <property type="entry name" value="Methylesterase CheB, C-terminal domain"/>
    <property type="match status" value="1"/>
</dbReference>
<evidence type="ECO:0000256" key="3">
    <source>
        <dbReference type="ARBA" id="ARBA00022801"/>
    </source>
</evidence>
<dbReference type="PROSITE" id="PS50110">
    <property type="entry name" value="RESPONSE_REGULATORY"/>
    <property type="match status" value="1"/>
</dbReference>